<dbReference type="InterPro" id="IPR034660">
    <property type="entry name" value="DinB/YfiT-like"/>
</dbReference>
<dbReference type="EMBL" id="JAGYPF010000006">
    <property type="protein sequence ID" value="MBS4216271.1"/>
    <property type="molecule type" value="Genomic_DNA"/>
</dbReference>
<sequence>MMDYARATTIEEVKDLTVEELDFLYDEDANSIGMLLAHFAAVEKVYQIVTFENRDDLTDEEVARLNPALDLGRPAQEIKGYPIDYYLTELAEVRAATVEKFKTLPDEWLFEQTPFWWDLPANNYFKWFHVFEDELNHRGQIRLIKKMTKKEKN</sequence>
<reference evidence="1" key="1">
    <citation type="submission" date="2021-05" db="EMBL/GenBank/DDBJ databases">
        <title>Novel Bacillus species.</title>
        <authorList>
            <person name="Liu G."/>
        </authorList>
    </citation>
    <scope>NUCLEOTIDE SEQUENCE</scope>
    <source>
        <strain evidence="1">FJAT-49825</strain>
    </source>
</reference>
<name>A0A942YZM0_9BACI</name>
<dbReference type="Proteomes" id="UP000679749">
    <property type="component" value="Unassembled WGS sequence"/>
</dbReference>
<proteinExistence type="predicted"/>
<comment type="caution">
    <text evidence="1">The sequence shown here is derived from an EMBL/GenBank/DDBJ whole genome shotgun (WGS) entry which is preliminary data.</text>
</comment>
<dbReference type="AlphaFoldDB" id="A0A942YZM0"/>
<dbReference type="Pfam" id="PF04978">
    <property type="entry name" value="MST"/>
    <property type="match status" value="1"/>
</dbReference>
<organism evidence="1 2">
    <name type="scientific">Neobacillus rhizophilus</name>
    <dbReference type="NCBI Taxonomy" id="2833579"/>
    <lineage>
        <taxon>Bacteria</taxon>
        <taxon>Bacillati</taxon>
        <taxon>Bacillota</taxon>
        <taxon>Bacilli</taxon>
        <taxon>Bacillales</taxon>
        <taxon>Bacillaceae</taxon>
        <taxon>Neobacillus</taxon>
    </lineage>
</organism>
<gene>
    <name evidence="1" type="ORF">KHA99_27990</name>
</gene>
<dbReference type="InterPro" id="IPR007061">
    <property type="entry name" value="MST-like"/>
</dbReference>
<evidence type="ECO:0000313" key="1">
    <source>
        <dbReference type="EMBL" id="MBS4216271.1"/>
    </source>
</evidence>
<dbReference type="Gene3D" id="1.20.120.450">
    <property type="entry name" value="dinb family like domain"/>
    <property type="match status" value="1"/>
</dbReference>
<accession>A0A942YZM0</accession>
<evidence type="ECO:0000313" key="2">
    <source>
        <dbReference type="Proteomes" id="UP000679749"/>
    </source>
</evidence>
<keyword evidence="2" id="KW-1185">Reference proteome</keyword>
<protein>
    <submittedName>
        <fullName evidence="1">DUF664 domain-containing protein</fullName>
    </submittedName>
</protein>
<dbReference type="SUPFAM" id="SSF109854">
    <property type="entry name" value="DinB/YfiT-like putative metalloenzymes"/>
    <property type="match status" value="1"/>
</dbReference>